<evidence type="ECO:0000256" key="1">
    <source>
        <dbReference type="ARBA" id="ARBA00008950"/>
    </source>
</evidence>
<dbReference type="InterPro" id="IPR024654">
    <property type="entry name" value="Calcineurin-like_PHP_lpxH"/>
</dbReference>
<reference evidence="4 5" key="1">
    <citation type="submission" date="2019-04" db="EMBL/GenBank/DDBJ databases">
        <title>Microbes associate with the intestines of laboratory mice.</title>
        <authorList>
            <person name="Navarre W."/>
            <person name="Wong E."/>
            <person name="Huang K."/>
            <person name="Tropini C."/>
            <person name="Ng K."/>
            <person name="Yu B."/>
        </authorList>
    </citation>
    <scope>NUCLEOTIDE SEQUENCE [LARGE SCALE GENOMIC DNA]</scope>
    <source>
        <strain evidence="4 5">NM50_B9-20</strain>
    </source>
</reference>
<dbReference type="GO" id="GO:0016787">
    <property type="term" value="F:hydrolase activity"/>
    <property type="evidence" value="ECO:0007669"/>
    <property type="project" value="UniProtKB-UniRule"/>
</dbReference>
<dbReference type="Pfam" id="PF12850">
    <property type="entry name" value="Metallophos_2"/>
    <property type="match status" value="1"/>
</dbReference>
<name>A0A4S2DQ62_9CLOT</name>
<evidence type="ECO:0000256" key="2">
    <source>
        <dbReference type="RuleBase" id="RU362039"/>
    </source>
</evidence>
<dbReference type="EMBL" id="SRYR01000001">
    <property type="protein sequence ID" value="TGY44567.1"/>
    <property type="molecule type" value="Genomic_DNA"/>
</dbReference>
<evidence type="ECO:0000313" key="5">
    <source>
        <dbReference type="Proteomes" id="UP000306888"/>
    </source>
</evidence>
<dbReference type="NCBIfam" id="TIGR00040">
    <property type="entry name" value="yfcE"/>
    <property type="match status" value="1"/>
</dbReference>
<accession>A0A4S2DQ62</accession>
<dbReference type="InterPro" id="IPR000979">
    <property type="entry name" value="Phosphodiesterase_MJ0936/Vps29"/>
</dbReference>
<dbReference type="EC" id="3.1.4.-" evidence="2"/>
<dbReference type="Gene3D" id="3.60.21.10">
    <property type="match status" value="1"/>
</dbReference>
<comment type="caution">
    <text evidence="4">The sequence shown here is derived from an EMBL/GenBank/DDBJ whole genome shotgun (WGS) entry which is preliminary data.</text>
</comment>
<proteinExistence type="inferred from homology"/>
<dbReference type="SUPFAM" id="SSF56300">
    <property type="entry name" value="Metallo-dependent phosphatases"/>
    <property type="match status" value="1"/>
</dbReference>
<gene>
    <name evidence="4" type="ORF">E5347_02070</name>
</gene>
<keyword evidence="2" id="KW-0479">Metal-binding</keyword>
<dbReference type="PANTHER" id="PTHR11124">
    <property type="entry name" value="VACUOLAR SORTING PROTEIN VPS29"/>
    <property type="match status" value="1"/>
</dbReference>
<comment type="similarity">
    <text evidence="1 2">Belongs to the metallophosphoesterase superfamily. YfcE family.</text>
</comment>
<comment type="cofactor">
    <cofactor evidence="2">
        <name>a divalent metal cation</name>
        <dbReference type="ChEBI" id="CHEBI:60240"/>
    </cofactor>
</comment>
<organism evidence="4 5">
    <name type="scientific">Clostridium sartagoforme</name>
    <dbReference type="NCBI Taxonomy" id="84031"/>
    <lineage>
        <taxon>Bacteria</taxon>
        <taxon>Bacillati</taxon>
        <taxon>Bacillota</taxon>
        <taxon>Clostridia</taxon>
        <taxon>Eubacteriales</taxon>
        <taxon>Clostridiaceae</taxon>
        <taxon>Clostridium</taxon>
    </lineage>
</organism>
<dbReference type="Proteomes" id="UP000306888">
    <property type="component" value="Unassembled WGS sequence"/>
</dbReference>
<dbReference type="InterPro" id="IPR029052">
    <property type="entry name" value="Metallo-depent_PP-like"/>
</dbReference>
<evidence type="ECO:0000259" key="3">
    <source>
        <dbReference type="Pfam" id="PF12850"/>
    </source>
</evidence>
<dbReference type="GO" id="GO:0046872">
    <property type="term" value="F:metal ion binding"/>
    <property type="evidence" value="ECO:0007669"/>
    <property type="project" value="UniProtKB-KW"/>
</dbReference>
<dbReference type="AlphaFoldDB" id="A0A4S2DQ62"/>
<keyword evidence="5" id="KW-1185">Reference proteome</keyword>
<feature type="domain" description="Calcineurin-like phosphoesterase" evidence="3">
    <location>
        <begin position="1"/>
        <end position="138"/>
    </location>
</feature>
<protein>
    <recommendedName>
        <fullName evidence="2">Phosphoesterase</fullName>
        <ecNumber evidence="2">3.1.4.-</ecNumber>
    </recommendedName>
</protein>
<dbReference type="RefSeq" id="WP_136005824.1">
    <property type="nucleotide sequence ID" value="NZ_SRYR01000001.1"/>
</dbReference>
<dbReference type="OrthoDB" id="9800565at2"/>
<evidence type="ECO:0000313" key="4">
    <source>
        <dbReference type="EMBL" id="TGY44567.1"/>
    </source>
</evidence>
<sequence length="150" mass="16993">MKIGIISDTHNLLREEVIHNLESCNLIIHAGDICNKDILERLNNIATTVAVKGNNDKGDLEDILKEDEIVEIEGKRIYIVHEKNNMGINLEEVDIVIYGHSHKYNLEIENNIIYVNPGSCGKRRFSLSLTMAIMNIENGKIDIKKININS</sequence>